<dbReference type="KEGG" id="gpi:GPICK_11825"/>
<dbReference type="PRINTS" id="PR00337">
    <property type="entry name" value="LEUILEVALBP"/>
</dbReference>
<dbReference type="InterPro" id="IPR028081">
    <property type="entry name" value="Leu-bd"/>
</dbReference>
<reference evidence="6 7" key="1">
    <citation type="journal article" date="2015" name="Genome Announc.">
        <title>Complete Genome of Geobacter pickeringii G13T, a Metal-Reducing Isolate from Sedimentary Kaolin Deposits.</title>
        <authorList>
            <person name="Badalamenti J.P."/>
            <person name="Bond D.R."/>
        </authorList>
    </citation>
    <scope>NUCLEOTIDE SEQUENCE [LARGE SCALE GENOMIC DNA]</scope>
    <source>
        <strain evidence="6 7">G13</strain>
    </source>
</reference>
<keyword evidence="7" id="KW-1185">Reference proteome</keyword>
<proteinExistence type="inferred from homology"/>
<feature type="domain" description="Leucine-binding protein" evidence="5">
    <location>
        <begin position="21"/>
        <end position="356"/>
    </location>
</feature>
<dbReference type="InterPro" id="IPR028082">
    <property type="entry name" value="Peripla_BP_I"/>
</dbReference>
<evidence type="ECO:0000256" key="3">
    <source>
        <dbReference type="ARBA" id="ARBA00022729"/>
    </source>
</evidence>
<evidence type="ECO:0000256" key="4">
    <source>
        <dbReference type="ARBA" id="ARBA00022970"/>
    </source>
</evidence>
<gene>
    <name evidence="6" type="ORF">GPICK_11825</name>
</gene>
<evidence type="ECO:0000313" key="6">
    <source>
        <dbReference type="EMBL" id="AJE04912.1"/>
    </source>
</evidence>
<dbReference type="InterPro" id="IPR051010">
    <property type="entry name" value="BCAA_transport"/>
</dbReference>
<dbReference type="AlphaFoldDB" id="A0A0B5BEP0"/>
<dbReference type="EMBL" id="CP009788">
    <property type="protein sequence ID" value="AJE04912.1"/>
    <property type="molecule type" value="Genomic_DNA"/>
</dbReference>
<accession>A0A0B5BEP0</accession>
<dbReference type="STRING" id="345632.GPICK_11825"/>
<evidence type="ECO:0000313" key="7">
    <source>
        <dbReference type="Proteomes" id="UP000057609"/>
    </source>
</evidence>
<dbReference type="Gene3D" id="3.40.50.2300">
    <property type="match status" value="2"/>
</dbReference>
<evidence type="ECO:0000259" key="5">
    <source>
        <dbReference type="Pfam" id="PF13458"/>
    </source>
</evidence>
<dbReference type="PANTHER" id="PTHR30483:SF6">
    <property type="entry name" value="PERIPLASMIC BINDING PROTEIN OF ABC TRANSPORTER FOR NATURAL AMINO ACIDS"/>
    <property type="match status" value="1"/>
</dbReference>
<sequence>MTTAFCLVSALFAAGCSKNEPLRIGYVGTLTGRHADLGTAGRDGAIFAVEDINRRGGIKGRPVELVIRDDRDDPETAKGAVRKLAREGVAAIVGPMTSTMAVAAVPVVNDSHVVMVGPTITSNDLSGKDDNFLRVYPTSHATARHLAHHARRRGIGKIAVLYDLSNRAHTEGWYRHFREEFEREGGRVVAALPFDSSRPVGFLALARQALAARPDGVFLLSGGLDAAMLCQQLRKLGVALPVIATEWSATDELILHGGSAVEGITYYQYYDRSDGSPRFAEFREAFSRRFGTPPEFGAVYAYDATQVVLQGLAAAASPSKLKEAILARGRFSGIQGEFTIDRFGDADRKPILMTVTEDGFKKME</sequence>
<dbReference type="CDD" id="cd19983">
    <property type="entry name" value="PBP1_ABC_HAAT-like"/>
    <property type="match status" value="1"/>
</dbReference>
<dbReference type="InterPro" id="IPR000709">
    <property type="entry name" value="Leu_Ile_Val-bd"/>
</dbReference>
<name>A0A0B5BEP0_9BACT</name>
<dbReference type="Pfam" id="PF13458">
    <property type="entry name" value="Peripla_BP_6"/>
    <property type="match status" value="1"/>
</dbReference>
<keyword evidence="4" id="KW-0029">Amino-acid transport</keyword>
<keyword evidence="3" id="KW-0732">Signal</keyword>
<evidence type="ECO:0000256" key="2">
    <source>
        <dbReference type="ARBA" id="ARBA00022448"/>
    </source>
</evidence>
<protein>
    <submittedName>
        <fullName evidence="6">ABC transporter substrate-binding protein</fullName>
    </submittedName>
</protein>
<keyword evidence="2" id="KW-0813">Transport</keyword>
<organism evidence="6 7">
    <name type="scientific">Geobacter pickeringii</name>
    <dbReference type="NCBI Taxonomy" id="345632"/>
    <lineage>
        <taxon>Bacteria</taxon>
        <taxon>Pseudomonadati</taxon>
        <taxon>Thermodesulfobacteriota</taxon>
        <taxon>Desulfuromonadia</taxon>
        <taxon>Geobacterales</taxon>
        <taxon>Geobacteraceae</taxon>
        <taxon>Geobacter</taxon>
    </lineage>
</organism>
<dbReference type="Proteomes" id="UP000057609">
    <property type="component" value="Chromosome"/>
</dbReference>
<comment type="similarity">
    <text evidence="1">Belongs to the leucine-binding protein family.</text>
</comment>
<dbReference type="HOGENOM" id="CLU_027128_6_3_7"/>
<dbReference type="SUPFAM" id="SSF53822">
    <property type="entry name" value="Periplasmic binding protein-like I"/>
    <property type="match status" value="1"/>
</dbReference>
<dbReference type="PANTHER" id="PTHR30483">
    <property type="entry name" value="LEUCINE-SPECIFIC-BINDING PROTEIN"/>
    <property type="match status" value="1"/>
</dbReference>
<evidence type="ECO:0000256" key="1">
    <source>
        <dbReference type="ARBA" id="ARBA00010062"/>
    </source>
</evidence>
<dbReference type="GO" id="GO:0006865">
    <property type="term" value="P:amino acid transport"/>
    <property type="evidence" value="ECO:0007669"/>
    <property type="project" value="UniProtKB-KW"/>
</dbReference>